<name>A0A840QB16_9PSEU</name>
<comment type="caution">
    <text evidence="5">The sequence shown here is derived from an EMBL/GenBank/DDBJ whole genome shotgun (WGS) entry which is preliminary data.</text>
</comment>
<accession>A0A840QB16</accession>
<dbReference type="EMBL" id="JACHIW010000001">
    <property type="protein sequence ID" value="MBB5155838.1"/>
    <property type="molecule type" value="Genomic_DNA"/>
</dbReference>
<evidence type="ECO:0000259" key="4">
    <source>
        <dbReference type="PROSITE" id="PS50949"/>
    </source>
</evidence>
<evidence type="ECO:0000313" key="6">
    <source>
        <dbReference type="Proteomes" id="UP000584374"/>
    </source>
</evidence>
<dbReference type="InterPro" id="IPR036388">
    <property type="entry name" value="WH-like_DNA-bd_sf"/>
</dbReference>
<dbReference type="Pfam" id="PF00392">
    <property type="entry name" value="GntR"/>
    <property type="match status" value="1"/>
</dbReference>
<sequence>MRISVDNTSGVPPFEQVRSAIAEQVNSGGLPVGTKLPTVRALAADLGIAANTVAKAYRELEQAGLLETRGRAGTFVSDAGDQAAARAAEAAATYAQITRALGIPKEEALSIVRAALNA</sequence>
<dbReference type="CDD" id="cd07377">
    <property type="entry name" value="WHTH_GntR"/>
    <property type="match status" value="1"/>
</dbReference>
<protein>
    <submittedName>
        <fullName evidence="5">DNA-binding transcriptional regulator YhcF (GntR family)</fullName>
    </submittedName>
</protein>
<dbReference type="GO" id="GO:0003677">
    <property type="term" value="F:DNA binding"/>
    <property type="evidence" value="ECO:0007669"/>
    <property type="project" value="UniProtKB-KW"/>
</dbReference>
<dbReference type="AlphaFoldDB" id="A0A840QB16"/>
<evidence type="ECO:0000256" key="3">
    <source>
        <dbReference type="ARBA" id="ARBA00023163"/>
    </source>
</evidence>
<dbReference type="Proteomes" id="UP000584374">
    <property type="component" value="Unassembled WGS sequence"/>
</dbReference>
<dbReference type="PROSITE" id="PS50949">
    <property type="entry name" value="HTH_GNTR"/>
    <property type="match status" value="1"/>
</dbReference>
<organism evidence="5 6">
    <name type="scientific">Saccharopolyspora phatthalungensis</name>
    <dbReference type="NCBI Taxonomy" id="664693"/>
    <lineage>
        <taxon>Bacteria</taxon>
        <taxon>Bacillati</taxon>
        <taxon>Actinomycetota</taxon>
        <taxon>Actinomycetes</taxon>
        <taxon>Pseudonocardiales</taxon>
        <taxon>Pseudonocardiaceae</taxon>
        <taxon>Saccharopolyspora</taxon>
    </lineage>
</organism>
<gene>
    <name evidence="5" type="ORF">BJ970_003372</name>
</gene>
<reference evidence="5 6" key="1">
    <citation type="submission" date="2020-08" db="EMBL/GenBank/DDBJ databases">
        <title>Sequencing the genomes of 1000 actinobacteria strains.</title>
        <authorList>
            <person name="Klenk H.-P."/>
        </authorList>
    </citation>
    <scope>NUCLEOTIDE SEQUENCE [LARGE SCALE GENOMIC DNA]</scope>
    <source>
        <strain evidence="5 6">DSM 45584</strain>
    </source>
</reference>
<dbReference type="SMART" id="SM00345">
    <property type="entry name" value="HTH_GNTR"/>
    <property type="match status" value="1"/>
</dbReference>
<dbReference type="PANTHER" id="PTHR38445:SF9">
    <property type="entry name" value="HTH-TYPE TRANSCRIPTIONAL REPRESSOR YTRA"/>
    <property type="match status" value="1"/>
</dbReference>
<keyword evidence="1" id="KW-0805">Transcription regulation</keyword>
<evidence type="ECO:0000256" key="1">
    <source>
        <dbReference type="ARBA" id="ARBA00023015"/>
    </source>
</evidence>
<keyword evidence="6" id="KW-1185">Reference proteome</keyword>
<keyword evidence="2 5" id="KW-0238">DNA-binding</keyword>
<dbReference type="RefSeq" id="WP_184727106.1">
    <property type="nucleotide sequence ID" value="NZ_JACHIW010000001.1"/>
</dbReference>
<dbReference type="SUPFAM" id="SSF46785">
    <property type="entry name" value="Winged helix' DNA-binding domain"/>
    <property type="match status" value="1"/>
</dbReference>
<keyword evidence="3" id="KW-0804">Transcription</keyword>
<dbReference type="GO" id="GO:0003700">
    <property type="term" value="F:DNA-binding transcription factor activity"/>
    <property type="evidence" value="ECO:0007669"/>
    <property type="project" value="InterPro"/>
</dbReference>
<evidence type="ECO:0000256" key="2">
    <source>
        <dbReference type="ARBA" id="ARBA00023125"/>
    </source>
</evidence>
<dbReference type="InterPro" id="IPR036390">
    <property type="entry name" value="WH_DNA-bd_sf"/>
</dbReference>
<feature type="domain" description="HTH gntR-type" evidence="4">
    <location>
        <begin position="11"/>
        <end position="79"/>
    </location>
</feature>
<dbReference type="InterPro" id="IPR000524">
    <property type="entry name" value="Tscrpt_reg_HTH_GntR"/>
</dbReference>
<dbReference type="Gene3D" id="1.10.10.10">
    <property type="entry name" value="Winged helix-like DNA-binding domain superfamily/Winged helix DNA-binding domain"/>
    <property type="match status" value="1"/>
</dbReference>
<dbReference type="PANTHER" id="PTHR38445">
    <property type="entry name" value="HTH-TYPE TRANSCRIPTIONAL REPRESSOR YTRA"/>
    <property type="match status" value="1"/>
</dbReference>
<proteinExistence type="predicted"/>
<evidence type="ECO:0000313" key="5">
    <source>
        <dbReference type="EMBL" id="MBB5155838.1"/>
    </source>
</evidence>